<protein>
    <submittedName>
        <fullName evidence="3">7,8-didemethyl-8-hydroxy-5-deazariboflavin synthase</fullName>
    </submittedName>
</protein>
<evidence type="ECO:0000313" key="3">
    <source>
        <dbReference type="EMBL" id="CAL4773435.1"/>
    </source>
</evidence>
<dbReference type="EMBL" id="CAMXCT020001048">
    <property type="protein sequence ID" value="CAL1139498.1"/>
    <property type="molecule type" value="Genomic_DNA"/>
</dbReference>
<dbReference type="AlphaFoldDB" id="A0A9P1C8L2"/>
<feature type="compositionally biased region" description="Polar residues" evidence="1">
    <location>
        <begin position="15"/>
        <end position="25"/>
    </location>
</feature>
<gene>
    <name evidence="2" type="ORF">C1SCF055_LOCUS13500</name>
</gene>
<accession>A0A9P1C8L2</accession>
<dbReference type="OrthoDB" id="445522at2759"/>
<comment type="caution">
    <text evidence="2">The sequence shown here is derived from an EMBL/GenBank/DDBJ whole genome shotgun (WGS) entry which is preliminary data.</text>
</comment>
<reference evidence="3 4" key="2">
    <citation type="submission" date="2024-05" db="EMBL/GenBank/DDBJ databases">
        <authorList>
            <person name="Chen Y."/>
            <person name="Shah S."/>
            <person name="Dougan E. K."/>
            <person name="Thang M."/>
            <person name="Chan C."/>
        </authorList>
    </citation>
    <scope>NUCLEOTIDE SEQUENCE [LARGE SCALE GENOMIC DNA]</scope>
</reference>
<feature type="compositionally biased region" description="Polar residues" evidence="1">
    <location>
        <begin position="801"/>
        <end position="815"/>
    </location>
</feature>
<dbReference type="Proteomes" id="UP001152797">
    <property type="component" value="Unassembled WGS sequence"/>
</dbReference>
<evidence type="ECO:0000313" key="2">
    <source>
        <dbReference type="EMBL" id="CAI3986123.1"/>
    </source>
</evidence>
<feature type="region of interest" description="Disordered" evidence="1">
    <location>
        <begin position="1"/>
        <end position="27"/>
    </location>
</feature>
<name>A0A9P1C8L2_9DINO</name>
<evidence type="ECO:0000256" key="1">
    <source>
        <dbReference type="SAM" id="MobiDB-lite"/>
    </source>
</evidence>
<feature type="region of interest" description="Disordered" evidence="1">
    <location>
        <begin position="795"/>
        <end position="820"/>
    </location>
</feature>
<organism evidence="2">
    <name type="scientific">Cladocopium goreaui</name>
    <dbReference type="NCBI Taxonomy" id="2562237"/>
    <lineage>
        <taxon>Eukaryota</taxon>
        <taxon>Sar</taxon>
        <taxon>Alveolata</taxon>
        <taxon>Dinophyceae</taxon>
        <taxon>Suessiales</taxon>
        <taxon>Symbiodiniaceae</taxon>
        <taxon>Cladocopium</taxon>
    </lineage>
</organism>
<evidence type="ECO:0000313" key="4">
    <source>
        <dbReference type="Proteomes" id="UP001152797"/>
    </source>
</evidence>
<proteinExistence type="predicted"/>
<keyword evidence="4" id="KW-1185">Reference proteome</keyword>
<sequence length="875" mass="97141">MPPAKRKSAGGAGSKNKSLKSNPAVSQHPHIAQITDWLRDTVLTSGGPDRHLNAKYATKDRVSSEILLNKRFFTCNARVSYCREICAGPQLLRPYHLCWFRTDPSLPGVEALAVTQPDSAFLESKYTALPPLDDACDLPPPFSVGFVKGWRRSVTCLVVADAIRALDIDFASLTREYKESMRTVHATMGRYSHVSDQVLATRGITASAGLRRPPNAFNFLRQHEAWESAGQVAKAFAIGRLEAAAVLNLTQNIRHEMVVRLRDAVRLRGMRAFCTHECIAKEVFNLLFTSGTGALEPWAGQLANREDNAIVSLMIDRMCGDFDRLPVALRKPWGFKDTVVLHSACGGFLHFMRLLREKVPATEFAKFEKTMTDQFMLGVLDPDILHALDATAPPSSLDAVGFLRNVAVEIDKQLARELEEKDRELAERVAEATLAQLKSQIITDMEILKQLLPSPDKEAHEASLDIKKGQEYVKNWMEKNCKFSIVAENSMANPVRDFSKFTSDQQTTGMMYTLAVLDATVFPANGMVMKSALETLGLVLNLGPQNLGHIQLPISQSNTTSGAMVKHRRTIEDFFLSNAIDISQPVGLHLRKPADAHASDRRGCLQGCLAVCQDSKKSSWIPPVLIGPLDLVKVSDMIGYDADQRPGASARAEQKGVAVHAAILEAYARGVELSADDKLVCFDLLPNRYAEFARAVVQRRLERRQPEFAYFGVIRENQRDTIIALEEQVFNAWDNGPEAPPKTRTRDAAGTPNLKILIWNDGAPKFPDHVLTKFPEGTSHNAEIKKLQAELESDWPATRTGVPSNPAPSRTQSRATGLPDFTGEDVLEISREVDLAKLSADDFNVEQLPDLFIVNLIQFRNSQRTQLFPGYHVRF</sequence>
<reference evidence="2" key="1">
    <citation type="submission" date="2022-10" db="EMBL/GenBank/DDBJ databases">
        <authorList>
            <person name="Chen Y."/>
            <person name="Dougan E. K."/>
            <person name="Chan C."/>
            <person name="Rhodes N."/>
            <person name="Thang M."/>
        </authorList>
    </citation>
    <scope>NUCLEOTIDE SEQUENCE</scope>
</reference>
<dbReference type="EMBL" id="CAMXCT030001048">
    <property type="protein sequence ID" value="CAL4773435.1"/>
    <property type="molecule type" value="Genomic_DNA"/>
</dbReference>
<dbReference type="EMBL" id="CAMXCT010001048">
    <property type="protein sequence ID" value="CAI3986123.1"/>
    <property type="molecule type" value="Genomic_DNA"/>
</dbReference>